<gene>
    <name evidence="2" type="ORF">C7H79_15035</name>
</gene>
<evidence type="ECO:0000256" key="1">
    <source>
        <dbReference type="SAM" id="MobiDB-lite"/>
    </source>
</evidence>
<sequence length="247" mass="27371">MFQPVKKAFGEYMGRYYAEILPTTKSLNEYIARGLPKSVVWAPSRMVDAVEDMLAAWQREDVDNTPTNPVDMPVIIIAVAEDYVPSGRDYTRQISEEVFFTFPDDAKGRMFKLQAIAGDIRAQIVFAAHDEPTAKSLASQFLLYIDSAPNRRFDAQYTFAGFDDMWPVQIESSDSPAMAIKTEAKNLTILAVDLTLKASTPLFKAPADNEPNDGKGTPGDPLDPSGYPVVDQVDFDAKTINKQTTVT</sequence>
<organism evidence="2 3">
    <name type="scientific">Nitrosomonas supralitoralis</name>
    <dbReference type="NCBI Taxonomy" id="2116706"/>
    <lineage>
        <taxon>Bacteria</taxon>
        <taxon>Pseudomonadati</taxon>
        <taxon>Pseudomonadota</taxon>
        <taxon>Betaproteobacteria</taxon>
        <taxon>Nitrosomonadales</taxon>
        <taxon>Nitrosomonadaceae</taxon>
        <taxon>Nitrosomonas</taxon>
    </lineage>
</organism>
<dbReference type="EMBL" id="PXXU01000067">
    <property type="protein sequence ID" value="PSJ16149.1"/>
    <property type="molecule type" value="Genomic_DNA"/>
</dbReference>
<name>A0A2P7NRT4_9PROT</name>
<feature type="region of interest" description="Disordered" evidence="1">
    <location>
        <begin position="203"/>
        <end position="227"/>
    </location>
</feature>
<protein>
    <submittedName>
        <fullName evidence="2">Uncharacterized protein</fullName>
    </submittedName>
</protein>
<dbReference type="Proteomes" id="UP000241912">
    <property type="component" value="Unassembled WGS sequence"/>
</dbReference>
<dbReference type="AlphaFoldDB" id="A0A2P7NRT4"/>
<proteinExistence type="predicted"/>
<dbReference type="RefSeq" id="WP_106708118.1">
    <property type="nucleotide sequence ID" value="NZ_PXXU01000067.1"/>
</dbReference>
<keyword evidence="3" id="KW-1185">Reference proteome</keyword>
<reference evidence="2 3" key="1">
    <citation type="submission" date="2018-03" db="EMBL/GenBank/DDBJ databases">
        <title>Draft genome of Nitrosomonas supralitoralis APG5.</title>
        <authorList>
            <person name="Urakawa H."/>
            <person name="Lopez J.V."/>
        </authorList>
    </citation>
    <scope>NUCLEOTIDE SEQUENCE [LARGE SCALE GENOMIC DNA]</scope>
    <source>
        <strain evidence="2 3">APG5</strain>
    </source>
</reference>
<evidence type="ECO:0000313" key="2">
    <source>
        <dbReference type="EMBL" id="PSJ16149.1"/>
    </source>
</evidence>
<dbReference type="OrthoDB" id="9152664at2"/>
<accession>A0A2P7NRT4</accession>
<comment type="caution">
    <text evidence="2">The sequence shown here is derived from an EMBL/GenBank/DDBJ whole genome shotgun (WGS) entry which is preliminary data.</text>
</comment>
<evidence type="ECO:0000313" key="3">
    <source>
        <dbReference type="Proteomes" id="UP000241912"/>
    </source>
</evidence>